<comment type="caution">
    <text evidence="1">The sequence shown here is derived from an EMBL/GenBank/DDBJ whole genome shotgun (WGS) entry which is preliminary data.</text>
</comment>
<protein>
    <submittedName>
        <fullName evidence="1">Addiction module killer protein</fullName>
    </submittedName>
</protein>
<dbReference type="RefSeq" id="WP_064561688.1">
    <property type="nucleotide sequence ID" value="NZ_LXER01000039.1"/>
</dbReference>
<organism evidence="1 2">
    <name type="scientific">Buttiauxella brennerae ATCC 51605</name>
    <dbReference type="NCBI Taxonomy" id="1354251"/>
    <lineage>
        <taxon>Bacteria</taxon>
        <taxon>Pseudomonadati</taxon>
        <taxon>Pseudomonadota</taxon>
        <taxon>Gammaproteobacteria</taxon>
        <taxon>Enterobacterales</taxon>
        <taxon>Enterobacteriaceae</taxon>
        <taxon>Buttiauxella</taxon>
    </lineage>
</organism>
<dbReference type="EMBL" id="LXER01000039">
    <property type="protein sequence ID" value="OAT27830.1"/>
    <property type="molecule type" value="Genomic_DNA"/>
</dbReference>
<dbReference type="InterPro" id="IPR014056">
    <property type="entry name" value="TypeIITA-like_toxin_pred"/>
</dbReference>
<dbReference type="PATRIC" id="fig|1354251.4.peg.4160"/>
<name>A0A1B7IES9_9ENTR</name>
<dbReference type="PANTHER" id="PTHR41791">
    <property type="entry name" value="SSL7039 PROTEIN"/>
    <property type="match status" value="1"/>
</dbReference>
<dbReference type="PANTHER" id="PTHR41791:SF1">
    <property type="entry name" value="SSL7039 PROTEIN"/>
    <property type="match status" value="1"/>
</dbReference>
<evidence type="ECO:0000313" key="2">
    <source>
        <dbReference type="Proteomes" id="UP000078410"/>
    </source>
</evidence>
<reference evidence="1 2" key="1">
    <citation type="submission" date="2016-04" db="EMBL/GenBank/DDBJ databases">
        <title>ATOL: Assembling a taxonomically balanced genome-scale reconstruction of the evolutionary history of the Enterobacteriaceae.</title>
        <authorList>
            <person name="Plunkett G.III."/>
            <person name="Neeno-Eckwall E.C."/>
            <person name="Glasner J.D."/>
            <person name="Perna N.T."/>
        </authorList>
    </citation>
    <scope>NUCLEOTIDE SEQUENCE [LARGE SCALE GENOMIC DNA]</scope>
    <source>
        <strain evidence="1 2">ATCC 51605</strain>
    </source>
</reference>
<proteinExistence type="predicted"/>
<sequence length="107" mass="12180">MDINIIKQTEAFRLWEVNLKDIQAKALIAVRLLRLANGLKGDVQPVGDGISELRIHYGPGYRVYFQQRAETLVLLLCGGNKSSQSRDIHLAKMLARTWVDEDEEDEN</sequence>
<accession>A0A1B7IES9</accession>
<gene>
    <name evidence="1" type="ORF">M975_4051</name>
</gene>
<dbReference type="AlphaFoldDB" id="A0A1B7IES9"/>
<dbReference type="PIRSF" id="PIRSF028744">
    <property type="entry name" value="Addict_mod_HI1419"/>
    <property type="match status" value="1"/>
</dbReference>
<dbReference type="Proteomes" id="UP000078410">
    <property type="component" value="Unassembled WGS sequence"/>
</dbReference>
<evidence type="ECO:0000313" key="1">
    <source>
        <dbReference type="EMBL" id="OAT27830.1"/>
    </source>
</evidence>
<keyword evidence="2" id="KW-1185">Reference proteome</keyword>
<dbReference type="NCBIfam" id="TIGR02683">
    <property type="entry name" value="upstrm_HI1419"/>
    <property type="match status" value="1"/>
</dbReference>